<dbReference type="RefSeq" id="WP_179267947.1">
    <property type="nucleotide sequence ID" value="NZ_CP058579.1"/>
</dbReference>
<evidence type="ECO:0000256" key="2">
    <source>
        <dbReference type="SAM" id="MobiDB-lite"/>
    </source>
</evidence>
<dbReference type="InterPro" id="IPR055684">
    <property type="entry name" value="DUF7260"/>
</dbReference>
<evidence type="ECO:0000313" key="5">
    <source>
        <dbReference type="EMBL" id="QLG61362.1"/>
    </source>
</evidence>
<dbReference type="Pfam" id="PF23921">
    <property type="entry name" value="DUF7260"/>
    <property type="match status" value="1"/>
</dbReference>
<dbReference type="KEGG" id="halu:HUG12_06280"/>
<keyword evidence="3" id="KW-0472">Membrane</keyword>
<protein>
    <recommendedName>
        <fullName evidence="4">DUF7260 domain-containing protein</fullName>
    </recommendedName>
</protein>
<name>A0A7D5QFG1_9EURY</name>
<gene>
    <name evidence="5" type="ORF">HUG12_06280</name>
</gene>
<evidence type="ECO:0000256" key="3">
    <source>
        <dbReference type="SAM" id="Phobius"/>
    </source>
</evidence>
<dbReference type="EMBL" id="CP058579">
    <property type="protein sequence ID" value="QLG61362.1"/>
    <property type="molecule type" value="Genomic_DNA"/>
</dbReference>
<proteinExistence type="predicted"/>
<dbReference type="GeneID" id="56037049"/>
<accession>A0A7D5QFG1</accession>
<dbReference type="Proteomes" id="UP000509626">
    <property type="component" value="Chromosome"/>
</dbReference>
<dbReference type="OrthoDB" id="342466at2157"/>
<keyword evidence="6" id="KW-1185">Reference proteome</keyword>
<organism evidence="5 6">
    <name type="scientific">Halorarum salinum</name>
    <dbReference type="NCBI Taxonomy" id="2743089"/>
    <lineage>
        <taxon>Archaea</taxon>
        <taxon>Methanobacteriati</taxon>
        <taxon>Methanobacteriota</taxon>
        <taxon>Stenosarchaea group</taxon>
        <taxon>Halobacteria</taxon>
        <taxon>Halobacteriales</taxon>
        <taxon>Haloferacaceae</taxon>
        <taxon>Halorarum</taxon>
    </lineage>
</organism>
<feature type="transmembrane region" description="Helical" evidence="3">
    <location>
        <begin position="35"/>
        <end position="55"/>
    </location>
</feature>
<feature type="region of interest" description="Disordered" evidence="2">
    <location>
        <begin position="86"/>
        <end position="109"/>
    </location>
</feature>
<feature type="domain" description="DUF7260" evidence="4">
    <location>
        <begin position="56"/>
        <end position="293"/>
    </location>
</feature>
<feature type="coiled-coil region" evidence="1">
    <location>
        <begin position="179"/>
        <end position="206"/>
    </location>
</feature>
<evidence type="ECO:0000259" key="4">
    <source>
        <dbReference type="Pfam" id="PF23921"/>
    </source>
</evidence>
<dbReference type="AlphaFoldDB" id="A0A7D5QFG1"/>
<sequence length="304" mass="32514">MSDPTGGVGRLPASSVEESVESACYVAGCAHPDLVAAGAVLAVTALFLLLSGLVLTRLSDARDALGTERTRTRAERDAFRQFRQRVAGLDPSDPQPPDPTPGGGGVMAVAGGGVANDASLADARRAYRETVMATSHYEEEYDESLAENVGAEFSETVASALTDGGTLTPQLHAALATGAERARRDRDELLAALDREEATIEAAEDALAPAVAAADEIDERDLRRSSYRDFVADLERLEYHEREVESLLADRQSTVHERESERPFWYDYLYGSLPSPYPVLAAGTRTLSALADAKDELASAASDR</sequence>
<keyword evidence="1" id="KW-0175">Coiled coil</keyword>
<evidence type="ECO:0000313" key="6">
    <source>
        <dbReference type="Proteomes" id="UP000509626"/>
    </source>
</evidence>
<evidence type="ECO:0000256" key="1">
    <source>
        <dbReference type="SAM" id="Coils"/>
    </source>
</evidence>
<keyword evidence="3" id="KW-0812">Transmembrane</keyword>
<keyword evidence="3" id="KW-1133">Transmembrane helix</keyword>
<reference evidence="5 6" key="1">
    <citation type="submission" date="2020-06" db="EMBL/GenBank/DDBJ databases">
        <title>NJ-3-1, isolated from saline soil.</title>
        <authorList>
            <person name="Cui H.L."/>
            <person name="Shi X."/>
        </authorList>
    </citation>
    <scope>NUCLEOTIDE SEQUENCE [LARGE SCALE GENOMIC DNA]</scope>
    <source>
        <strain evidence="5 6">NJ-3-1</strain>
    </source>
</reference>